<dbReference type="GO" id="GO:0032259">
    <property type="term" value="P:methylation"/>
    <property type="evidence" value="ECO:0007669"/>
    <property type="project" value="UniProtKB-KW"/>
</dbReference>
<reference evidence="3 4" key="1">
    <citation type="submission" date="2024-02" db="EMBL/GenBank/DDBJ databases">
        <title>Marinospirillum sp. MEB 164 isolated from Lonar lake sediment.</title>
        <authorList>
            <person name="Joshi A."/>
            <person name="Thite S."/>
        </authorList>
    </citation>
    <scope>NUCLEOTIDE SEQUENCE [LARGE SCALE GENOMIC DNA]</scope>
    <source>
        <strain evidence="3 4">MEB164</strain>
    </source>
</reference>
<accession>A0ABW8Q0Q7</accession>
<dbReference type="SUPFAM" id="SSF53335">
    <property type="entry name" value="S-adenosyl-L-methionine-dependent methyltransferases"/>
    <property type="match status" value="1"/>
</dbReference>
<dbReference type="Proteomes" id="UP001621714">
    <property type="component" value="Unassembled WGS sequence"/>
</dbReference>
<keyword evidence="3" id="KW-0489">Methyltransferase</keyword>
<feature type="domain" description="Methyltransferase type 11" evidence="2">
    <location>
        <begin position="78"/>
        <end position="126"/>
    </location>
</feature>
<dbReference type="Pfam" id="PF08241">
    <property type="entry name" value="Methyltransf_11"/>
    <property type="match status" value="1"/>
</dbReference>
<feature type="region of interest" description="Disordered" evidence="1">
    <location>
        <begin position="236"/>
        <end position="255"/>
    </location>
</feature>
<dbReference type="InterPro" id="IPR029063">
    <property type="entry name" value="SAM-dependent_MTases_sf"/>
</dbReference>
<sequence>MASPEACWAQWQIFWETAFAQHLLEQETRLLTPLLEQARGYHLLHLGTTPLGGLLRSGSIRHVIEWRPQQALATSPSSLIADPAYLPLPDESMDRVFLHHSLALYHRPHQLLKEAARVVLSQGEIWVCALNPWSWQALLRFTPRWMQPKSLRALAGSDWISPARLKDWCELLDLHCIEIRPYGRNRSCYHLGPWLDPWQGAYFMRLGKNVGCPLRPRPTWRRQAWMPEAAVGASTLSQPKIVSESSRPVGQEGQS</sequence>
<evidence type="ECO:0000313" key="4">
    <source>
        <dbReference type="Proteomes" id="UP001621714"/>
    </source>
</evidence>
<keyword evidence="4" id="KW-1185">Reference proteome</keyword>
<proteinExistence type="predicted"/>
<dbReference type="GO" id="GO:0008168">
    <property type="term" value="F:methyltransferase activity"/>
    <property type="evidence" value="ECO:0007669"/>
    <property type="project" value="UniProtKB-KW"/>
</dbReference>
<evidence type="ECO:0000256" key="1">
    <source>
        <dbReference type="SAM" id="MobiDB-lite"/>
    </source>
</evidence>
<organism evidence="3 4">
    <name type="scientific">Marinospirillum alkalitolerans</name>
    <dbReference type="NCBI Taxonomy" id="3123374"/>
    <lineage>
        <taxon>Bacteria</taxon>
        <taxon>Pseudomonadati</taxon>
        <taxon>Pseudomonadota</taxon>
        <taxon>Gammaproteobacteria</taxon>
        <taxon>Oceanospirillales</taxon>
        <taxon>Oceanospirillaceae</taxon>
        <taxon>Marinospirillum</taxon>
    </lineage>
</organism>
<dbReference type="EMBL" id="JBANFI010000006">
    <property type="protein sequence ID" value="MFK7161433.1"/>
    <property type="molecule type" value="Genomic_DNA"/>
</dbReference>
<evidence type="ECO:0000313" key="3">
    <source>
        <dbReference type="EMBL" id="MFK7161433.1"/>
    </source>
</evidence>
<keyword evidence="3" id="KW-0808">Transferase</keyword>
<gene>
    <name evidence="3" type="ORF">V6U78_10335</name>
</gene>
<protein>
    <submittedName>
        <fullName evidence="3">Methyltransferase domain-containing protein</fullName>
    </submittedName>
</protein>
<evidence type="ECO:0000259" key="2">
    <source>
        <dbReference type="Pfam" id="PF08241"/>
    </source>
</evidence>
<dbReference type="Gene3D" id="3.40.50.150">
    <property type="entry name" value="Vaccinia Virus protein VP39"/>
    <property type="match status" value="1"/>
</dbReference>
<comment type="caution">
    <text evidence="3">The sequence shown here is derived from an EMBL/GenBank/DDBJ whole genome shotgun (WGS) entry which is preliminary data.</text>
</comment>
<name>A0ABW8Q0Q7_9GAMM</name>
<dbReference type="InterPro" id="IPR013216">
    <property type="entry name" value="Methyltransf_11"/>
</dbReference>
<dbReference type="RefSeq" id="WP_405340243.1">
    <property type="nucleotide sequence ID" value="NZ_JBANFI010000006.1"/>
</dbReference>